<feature type="compositionally biased region" description="Polar residues" evidence="1">
    <location>
        <begin position="142"/>
        <end position="151"/>
    </location>
</feature>
<evidence type="ECO:0000313" key="2">
    <source>
        <dbReference type="EMBL" id="GMN43889.1"/>
    </source>
</evidence>
<gene>
    <name evidence="2" type="ORF">TIFTF001_013076</name>
</gene>
<accession>A0AA87ZUA8</accession>
<feature type="compositionally biased region" description="Low complexity" evidence="1">
    <location>
        <begin position="12"/>
        <end position="27"/>
    </location>
</feature>
<feature type="compositionally biased region" description="Polar residues" evidence="1">
    <location>
        <begin position="1"/>
        <end position="11"/>
    </location>
</feature>
<feature type="compositionally biased region" description="Basic and acidic residues" evidence="1">
    <location>
        <begin position="155"/>
        <end position="168"/>
    </location>
</feature>
<evidence type="ECO:0000313" key="3">
    <source>
        <dbReference type="Proteomes" id="UP001187192"/>
    </source>
</evidence>
<protein>
    <submittedName>
        <fullName evidence="2">Uncharacterized protein</fullName>
    </submittedName>
</protein>
<organism evidence="2 3">
    <name type="scientific">Ficus carica</name>
    <name type="common">Common fig</name>
    <dbReference type="NCBI Taxonomy" id="3494"/>
    <lineage>
        <taxon>Eukaryota</taxon>
        <taxon>Viridiplantae</taxon>
        <taxon>Streptophyta</taxon>
        <taxon>Embryophyta</taxon>
        <taxon>Tracheophyta</taxon>
        <taxon>Spermatophyta</taxon>
        <taxon>Magnoliopsida</taxon>
        <taxon>eudicotyledons</taxon>
        <taxon>Gunneridae</taxon>
        <taxon>Pentapetalae</taxon>
        <taxon>rosids</taxon>
        <taxon>fabids</taxon>
        <taxon>Rosales</taxon>
        <taxon>Moraceae</taxon>
        <taxon>Ficeae</taxon>
        <taxon>Ficus</taxon>
    </lineage>
</organism>
<dbReference type="Proteomes" id="UP001187192">
    <property type="component" value="Unassembled WGS sequence"/>
</dbReference>
<reference evidence="2" key="1">
    <citation type="submission" date="2023-07" db="EMBL/GenBank/DDBJ databases">
        <title>draft genome sequence of fig (Ficus carica).</title>
        <authorList>
            <person name="Takahashi T."/>
            <person name="Nishimura K."/>
        </authorList>
    </citation>
    <scope>NUCLEOTIDE SEQUENCE</scope>
</reference>
<dbReference type="AlphaFoldDB" id="A0AA87ZUA8"/>
<keyword evidence="3" id="KW-1185">Reference proteome</keyword>
<dbReference type="EMBL" id="BTGU01000017">
    <property type="protein sequence ID" value="GMN43889.1"/>
    <property type="molecule type" value="Genomic_DNA"/>
</dbReference>
<feature type="region of interest" description="Disordered" evidence="1">
    <location>
        <begin position="141"/>
        <end position="168"/>
    </location>
</feature>
<evidence type="ECO:0000256" key="1">
    <source>
        <dbReference type="SAM" id="MobiDB-lite"/>
    </source>
</evidence>
<feature type="region of interest" description="Disordered" evidence="1">
    <location>
        <begin position="1"/>
        <end position="27"/>
    </location>
</feature>
<name>A0AA87ZUA8_FICCA</name>
<sequence>MDTGTARSMTTASSPSCSAAKPSSSNYSPSFYYKPTPSSTTSSATPLLHGRDSKMVSTSKVSFTVPTDEYFTVLNKSLHTRNIEHVNELRHHFSMTAVTVRNTARNMTMSFSPSLLLALSFLHDVVRHVLHHALASWPRLENGSTSRTDAVSSDHGQEHSHGYEHSQKHNHDLLTPILRGQALPIPLFPLLLFPTLSLLHDIVRRILTMPLLHGRDSKMVSKSRVCHTRLP</sequence>
<proteinExistence type="predicted"/>
<comment type="caution">
    <text evidence="2">The sequence shown here is derived from an EMBL/GenBank/DDBJ whole genome shotgun (WGS) entry which is preliminary data.</text>
</comment>